<keyword evidence="2" id="KW-1185">Reference proteome</keyword>
<dbReference type="AlphaFoldDB" id="A0AAE1ABR8"/>
<evidence type="ECO:0000313" key="1">
    <source>
        <dbReference type="EMBL" id="KAK3784974.1"/>
    </source>
</evidence>
<gene>
    <name evidence="1" type="ORF">RRG08_062719</name>
</gene>
<accession>A0AAE1ABR8</accession>
<comment type="caution">
    <text evidence="1">The sequence shown here is derived from an EMBL/GenBank/DDBJ whole genome shotgun (WGS) entry which is preliminary data.</text>
</comment>
<name>A0AAE1ABR8_9GAST</name>
<reference evidence="1" key="1">
    <citation type="journal article" date="2023" name="G3 (Bethesda)">
        <title>A reference genome for the long-term kleptoplast-retaining sea slug Elysia crispata morphotype clarki.</title>
        <authorList>
            <person name="Eastman K.E."/>
            <person name="Pendleton A.L."/>
            <person name="Shaikh M.A."/>
            <person name="Suttiyut T."/>
            <person name="Ogas R."/>
            <person name="Tomko P."/>
            <person name="Gavelis G."/>
            <person name="Widhalm J.R."/>
            <person name="Wisecaver J.H."/>
        </authorList>
    </citation>
    <scope>NUCLEOTIDE SEQUENCE</scope>
    <source>
        <strain evidence="1">ECLA1</strain>
    </source>
</reference>
<evidence type="ECO:0000313" key="2">
    <source>
        <dbReference type="Proteomes" id="UP001283361"/>
    </source>
</evidence>
<organism evidence="1 2">
    <name type="scientific">Elysia crispata</name>
    <name type="common">lettuce slug</name>
    <dbReference type="NCBI Taxonomy" id="231223"/>
    <lineage>
        <taxon>Eukaryota</taxon>
        <taxon>Metazoa</taxon>
        <taxon>Spiralia</taxon>
        <taxon>Lophotrochozoa</taxon>
        <taxon>Mollusca</taxon>
        <taxon>Gastropoda</taxon>
        <taxon>Heterobranchia</taxon>
        <taxon>Euthyneura</taxon>
        <taxon>Panpulmonata</taxon>
        <taxon>Sacoglossa</taxon>
        <taxon>Placobranchoidea</taxon>
        <taxon>Plakobranchidae</taxon>
        <taxon>Elysia</taxon>
    </lineage>
</organism>
<dbReference type="EMBL" id="JAWDGP010002178">
    <property type="protein sequence ID" value="KAK3784974.1"/>
    <property type="molecule type" value="Genomic_DNA"/>
</dbReference>
<sequence>MVNVEVFCSIPKSQSSFNEMVSIWLEDLGSCLTRIMQSRRPRSICPEPWGDAVHCILTTDTEVMPVICQHPGGARCLGAGRCFMHTGAGLANLAAASSKL</sequence>
<dbReference type="Proteomes" id="UP001283361">
    <property type="component" value="Unassembled WGS sequence"/>
</dbReference>
<protein>
    <submittedName>
        <fullName evidence="1">Uncharacterized protein</fullName>
    </submittedName>
</protein>
<proteinExistence type="predicted"/>